<keyword evidence="1" id="KW-0472">Membrane</keyword>
<evidence type="ECO:0000313" key="2">
    <source>
        <dbReference type="EMBL" id="MFC6275864.1"/>
    </source>
</evidence>
<organism evidence="2 3">
    <name type="scientific">Levilactobacillus tangyuanensis</name>
    <dbReference type="NCBI Taxonomy" id="2486021"/>
    <lineage>
        <taxon>Bacteria</taxon>
        <taxon>Bacillati</taxon>
        <taxon>Bacillota</taxon>
        <taxon>Bacilli</taxon>
        <taxon>Lactobacillales</taxon>
        <taxon>Lactobacillaceae</taxon>
        <taxon>Levilactobacillus</taxon>
    </lineage>
</organism>
<keyword evidence="1" id="KW-1133">Transmembrane helix</keyword>
<dbReference type="EMBL" id="JBHSSJ010000019">
    <property type="protein sequence ID" value="MFC6275864.1"/>
    <property type="molecule type" value="Genomic_DNA"/>
</dbReference>
<accession>A0ABW1TQS5</accession>
<feature type="transmembrane region" description="Helical" evidence="1">
    <location>
        <begin position="97"/>
        <end position="117"/>
    </location>
</feature>
<evidence type="ECO:0000256" key="1">
    <source>
        <dbReference type="SAM" id="Phobius"/>
    </source>
</evidence>
<keyword evidence="1" id="KW-0812">Transmembrane</keyword>
<dbReference type="RefSeq" id="WP_125643266.1">
    <property type="nucleotide sequence ID" value="NZ_JBHSSJ010000019.1"/>
</dbReference>
<comment type="caution">
    <text evidence="2">The sequence shown here is derived from an EMBL/GenBank/DDBJ whole genome shotgun (WGS) entry which is preliminary data.</text>
</comment>
<proteinExistence type="predicted"/>
<reference evidence="3" key="1">
    <citation type="journal article" date="2019" name="Int. J. Syst. Evol. Microbiol.">
        <title>The Global Catalogue of Microorganisms (GCM) 10K type strain sequencing project: providing services to taxonomists for standard genome sequencing and annotation.</title>
        <authorList>
            <consortium name="The Broad Institute Genomics Platform"/>
            <consortium name="The Broad Institute Genome Sequencing Center for Infectious Disease"/>
            <person name="Wu L."/>
            <person name="Ma J."/>
        </authorList>
    </citation>
    <scope>NUCLEOTIDE SEQUENCE [LARGE SCALE GENOMIC DNA]</scope>
    <source>
        <strain evidence="3">CCM 8907</strain>
    </source>
</reference>
<name>A0ABW1TQS5_9LACO</name>
<protein>
    <submittedName>
        <fullName evidence="2">Uncharacterized protein</fullName>
    </submittedName>
</protein>
<sequence>MQKLYRLVPLMNGVGALFFLLILSIVPATTSFGWDLHWQPADVLIAAVLVGITVVTAFAHHRKSQLIGLTINIGLMVMMILMLWWANLAALVGDYLWLWSLLMSFNAALIAWCWYHLSNGD</sequence>
<keyword evidence="3" id="KW-1185">Reference proteome</keyword>
<dbReference type="Proteomes" id="UP001596191">
    <property type="component" value="Unassembled WGS sequence"/>
</dbReference>
<feature type="transmembrane region" description="Helical" evidence="1">
    <location>
        <begin position="43"/>
        <end position="59"/>
    </location>
</feature>
<evidence type="ECO:0000313" key="3">
    <source>
        <dbReference type="Proteomes" id="UP001596191"/>
    </source>
</evidence>
<gene>
    <name evidence="2" type="ORF">ACFQET_10280</name>
</gene>
<feature type="transmembrane region" description="Helical" evidence="1">
    <location>
        <begin position="66"/>
        <end position="85"/>
    </location>
</feature>